<dbReference type="EMBL" id="VSSQ01067946">
    <property type="protein sequence ID" value="MPN20245.1"/>
    <property type="molecule type" value="Genomic_DNA"/>
</dbReference>
<organism evidence="1">
    <name type="scientific">bioreactor metagenome</name>
    <dbReference type="NCBI Taxonomy" id="1076179"/>
    <lineage>
        <taxon>unclassified sequences</taxon>
        <taxon>metagenomes</taxon>
        <taxon>ecological metagenomes</taxon>
    </lineage>
</organism>
<accession>A0A645G0S5</accession>
<comment type="caution">
    <text evidence="1">The sequence shown here is derived from an EMBL/GenBank/DDBJ whole genome shotgun (WGS) entry which is preliminary data.</text>
</comment>
<protein>
    <submittedName>
        <fullName evidence="1">Uncharacterized protein</fullName>
    </submittedName>
</protein>
<gene>
    <name evidence="1" type="ORF">SDC9_167623</name>
</gene>
<proteinExistence type="predicted"/>
<reference evidence="1" key="1">
    <citation type="submission" date="2019-08" db="EMBL/GenBank/DDBJ databases">
        <authorList>
            <person name="Kucharzyk K."/>
            <person name="Murdoch R.W."/>
            <person name="Higgins S."/>
            <person name="Loffler F."/>
        </authorList>
    </citation>
    <scope>NUCLEOTIDE SEQUENCE</scope>
</reference>
<evidence type="ECO:0000313" key="1">
    <source>
        <dbReference type="EMBL" id="MPN20245.1"/>
    </source>
</evidence>
<sequence length="102" mass="11674">MSFRRGEGRHAADAELNFEVTFIYHIRGVCDRLSILRQSQTHLFFALEEKLFTLHAHAVGFIHKTLRLNAEQHILRLRIIGRNIVHVVGGDAFCADLRGNLP</sequence>
<dbReference type="AlphaFoldDB" id="A0A645G0S5"/>
<name>A0A645G0S5_9ZZZZ</name>